<feature type="chain" id="PRO_5043440391" description="Protein kinase domain-containing protein" evidence="11">
    <location>
        <begin position="27"/>
        <end position="648"/>
    </location>
</feature>
<name>A0AAV8SED7_9ROSI</name>
<dbReference type="InterPro" id="IPR000719">
    <property type="entry name" value="Prot_kinase_dom"/>
</dbReference>
<keyword evidence="6 10" id="KW-1133">Transmembrane helix</keyword>
<dbReference type="Pfam" id="PF00560">
    <property type="entry name" value="LRR_1"/>
    <property type="match status" value="1"/>
</dbReference>
<dbReference type="PANTHER" id="PTHR48007:SF53">
    <property type="entry name" value="OS01G0711200 PROTEIN"/>
    <property type="match status" value="1"/>
</dbReference>
<feature type="signal peptide" evidence="11">
    <location>
        <begin position="1"/>
        <end position="26"/>
    </location>
</feature>
<dbReference type="InterPro" id="IPR011009">
    <property type="entry name" value="Kinase-like_dom_sf"/>
</dbReference>
<evidence type="ECO:0000256" key="8">
    <source>
        <dbReference type="ARBA" id="ARBA00023180"/>
    </source>
</evidence>
<evidence type="ECO:0000256" key="10">
    <source>
        <dbReference type="SAM" id="Phobius"/>
    </source>
</evidence>
<dbReference type="AlphaFoldDB" id="A0AAV8SED7"/>
<dbReference type="GO" id="GO:0005524">
    <property type="term" value="F:ATP binding"/>
    <property type="evidence" value="ECO:0007669"/>
    <property type="project" value="InterPro"/>
</dbReference>
<evidence type="ECO:0000256" key="1">
    <source>
        <dbReference type="ARBA" id="ARBA00004370"/>
    </source>
</evidence>
<keyword evidence="3 10" id="KW-0812">Transmembrane</keyword>
<feature type="compositionally biased region" description="Polar residues" evidence="9">
    <location>
        <begin position="630"/>
        <end position="648"/>
    </location>
</feature>
<dbReference type="SUPFAM" id="SSF56112">
    <property type="entry name" value="Protein kinase-like (PK-like)"/>
    <property type="match status" value="1"/>
</dbReference>
<dbReference type="SUPFAM" id="SSF52058">
    <property type="entry name" value="L domain-like"/>
    <property type="match status" value="1"/>
</dbReference>
<dbReference type="Proteomes" id="UP001159364">
    <property type="component" value="Linkage Group LG11"/>
</dbReference>
<keyword evidence="14" id="KW-1185">Reference proteome</keyword>
<dbReference type="Gene3D" id="3.80.10.10">
    <property type="entry name" value="Ribonuclease Inhibitor"/>
    <property type="match status" value="2"/>
</dbReference>
<evidence type="ECO:0000256" key="2">
    <source>
        <dbReference type="ARBA" id="ARBA00022614"/>
    </source>
</evidence>
<evidence type="ECO:0000256" key="11">
    <source>
        <dbReference type="SAM" id="SignalP"/>
    </source>
</evidence>
<reference evidence="13 14" key="1">
    <citation type="submission" date="2021-09" db="EMBL/GenBank/DDBJ databases">
        <title>Genomic insights and catalytic innovation underlie evolution of tropane alkaloids biosynthesis.</title>
        <authorList>
            <person name="Wang Y.-J."/>
            <person name="Tian T."/>
            <person name="Huang J.-P."/>
            <person name="Huang S.-X."/>
        </authorList>
    </citation>
    <scope>NUCLEOTIDE SEQUENCE [LARGE SCALE GENOMIC DNA]</scope>
    <source>
        <strain evidence="13">KIB-2018</strain>
        <tissue evidence="13">Leaf</tissue>
    </source>
</reference>
<feature type="domain" description="Protein kinase" evidence="12">
    <location>
        <begin position="345"/>
        <end position="615"/>
    </location>
</feature>
<dbReference type="Pfam" id="PF08263">
    <property type="entry name" value="LRRNT_2"/>
    <property type="match status" value="1"/>
</dbReference>
<dbReference type="InterPro" id="IPR046959">
    <property type="entry name" value="PRK1-6/SRF4-like"/>
</dbReference>
<accession>A0AAV8SED7</accession>
<feature type="region of interest" description="Disordered" evidence="9">
    <location>
        <begin position="623"/>
        <end position="648"/>
    </location>
</feature>
<evidence type="ECO:0000256" key="3">
    <source>
        <dbReference type="ARBA" id="ARBA00022692"/>
    </source>
</evidence>
<dbReference type="Gene3D" id="1.10.510.10">
    <property type="entry name" value="Transferase(Phosphotransferase) domain 1"/>
    <property type="match status" value="1"/>
</dbReference>
<dbReference type="InterPro" id="IPR001611">
    <property type="entry name" value="Leu-rich_rpt"/>
</dbReference>
<protein>
    <recommendedName>
        <fullName evidence="12">Protein kinase domain-containing protein</fullName>
    </recommendedName>
</protein>
<evidence type="ECO:0000256" key="4">
    <source>
        <dbReference type="ARBA" id="ARBA00022729"/>
    </source>
</evidence>
<organism evidence="13 14">
    <name type="scientific">Erythroxylum novogranatense</name>
    <dbReference type="NCBI Taxonomy" id="1862640"/>
    <lineage>
        <taxon>Eukaryota</taxon>
        <taxon>Viridiplantae</taxon>
        <taxon>Streptophyta</taxon>
        <taxon>Embryophyta</taxon>
        <taxon>Tracheophyta</taxon>
        <taxon>Spermatophyta</taxon>
        <taxon>Magnoliopsida</taxon>
        <taxon>eudicotyledons</taxon>
        <taxon>Gunneridae</taxon>
        <taxon>Pentapetalae</taxon>
        <taxon>rosids</taxon>
        <taxon>fabids</taxon>
        <taxon>Malpighiales</taxon>
        <taxon>Erythroxylaceae</taxon>
        <taxon>Erythroxylum</taxon>
    </lineage>
</organism>
<dbReference type="Gene3D" id="3.30.200.20">
    <property type="entry name" value="Phosphorylase Kinase, domain 1"/>
    <property type="match status" value="1"/>
</dbReference>
<gene>
    <name evidence="13" type="ORF">K2173_015749</name>
</gene>
<dbReference type="InterPro" id="IPR001245">
    <property type="entry name" value="Ser-Thr/Tyr_kinase_cat_dom"/>
</dbReference>
<dbReference type="GO" id="GO:0016020">
    <property type="term" value="C:membrane"/>
    <property type="evidence" value="ECO:0007669"/>
    <property type="project" value="UniProtKB-SubCell"/>
</dbReference>
<comment type="caution">
    <text evidence="13">The sequence shown here is derived from an EMBL/GenBank/DDBJ whole genome shotgun (WGS) entry which is preliminary data.</text>
</comment>
<dbReference type="GO" id="GO:0004672">
    <property type="term" value="F:protein kinase activity"/>
    <property type="evidence" value="ECO:0007669"/>
    <property type="project" value="InterPro"/>
</dbReference>
<evidence type="ECO:0000256" key="7">
    <source>
        <dbReference type="ARBA" id="ARBA00023136"/>
    </source>
</evidence>
<dbReference type="InterPro" id="IPR032675">
    <property type="entry name" value="LRR_dom_sf"/>
</dbReference>
<proteinExistence type="predicted"/>
<dbReference type="PROSITE" id="PS50011">
    <property type="entry name" value="PROTEIN_KINASE_DOM"/>
    <property type="match status" value="1"/>
</dbReference>
<sequence length="648" mass="71703">MSEMLEKPLSLLFFIFFFFFLHFTQSLSNPDSATLLAFKSSVLDPSNSLSSWTNSTDLCSGSWLGVTCSSSTLRVTRLVLEDLNLTGSILPLIQLTELRLLSLKYNHLSSTSNFSFSSWAALKHLYLSHNRLVGKFPPGLGNLQRLRRLDVSYNYFSGEIPMTELAQLSHLLTLRLEANSFSGTISSARRLPSSVLDLNISYNYLSGKIPSSLSRFPASSFSGNQNLCGEPLLNACYSGMVESDPAQSSKPVTSTKKRLNNWVLIIIVSVIAMAIVSGLMTITCYCFRERRRKRGSSGDLAKRKATGSQPPIGGYYVEGRISREGKKMVLFEGCHGFSKVNELLSSSAELLGKGTVGTTYKVLMDGDGVLVVKRVRERRKRRELDGWLKVIGGLRHSNVVSLRAYYQSKDELLLVYDFLPNGSLQSLLHGNRGPGRTPLEWAARLRIASGSAKGLAFLHSYDKAKLFHGNLTSSNIIVDRSGNACISDIGLHQLVHAPSFSNNAYKAPELLPNDIKNHDNVNQRKFSQKCDVYSFGVVLLELLTGKMPNGEGNTSLVKWVQGVGREEWAWEVFDFELFGCKQMEEQMVALMQVALLCVSELPRDRPKMSIVHRMIEDISSKGATEVGPNSIMNDLTSDSSPSLSENAS</sequence>
<keyword evidence="5" id="KW-0677">Repeat</keyword>
<dbReference type="InterPro" id="IPR013210">
    <property type="entry name" value="LRR_N_plant-typ"/>
</dbReference>
<evidence type="ECO:0000256" key="5">
    <source>
        <dbReference type="ARBA" id="ARBA00022737"/>
    </source>
</evidence>
<evidence type="ECO:0000313" key="14">
    <source>
        <dbReference type="Proteomes" id="UP001159364"/>
    </source>
</evidence>
<keyword evidence="7 10" id="KW-0472">Membrane</keyword>
<keyword evidence="8" id="KW-0325">Glycoprotein</keyword>
<evidence type="ECO:0000256" key="9">
    <source>
        <dbReference type="SAM" id="MobiDB-lite"/>
    </source>
</evidence>
<dbReference type="Pfam" id="PF13855">
    <property type="entry name" value="LRR_8"/>
    <property type="match status" value="1"/>
</dbReference>
<dbReference type="EMBL" id="JAIWQS010000011">
    <property type="protein sequence ID" value="KAJ8750582.1"/>
    <property type="molecule type" value="Genomic_DNA"/>
</dbReference>
<dbReference type="Pfam" id="PF07714">
    <property type="entry name" value="PK_Tyr_Ser-Thr"/>
    <property type="match status" value="1"/>
</dbReference>
<feature type="transmembrane region" description="Helical" evidence="10">
    <location>
        <begin position="262"/>
        <end position="287"/>
    </location>
</feature>
<evidence type="ECO:0000256" key="6">
    <source>
        <dbReference type="ARBA" id="ARBA00022989"/>
    </source>
</evidence>
<dbReference type="FunFam" id="3.80.10.10:FF:000041">
    <property type="entry name" value="LRR receptor-like serine/threonine-protein kinase ERECTA"/>
    <property type="match status" value="1"/>
</dbReference>
<keyword evidence="4 11" id="KW-0732">Signal</keyword>
<dbReference type="PANTHER" id="PTHR48007">
    <property type="entry name" value="LEUCINE-RICH REPEAT RECEPTOR-LIKE PROTEIN KINASE PXC1"/>
    <property type="match status" value="1"/>
</dbReference>
<evidence type="ECO:0000259" key="12">
    <source>
        <dbReference type="PROSITE" id="PS50011"/>
    </source>
</evidence>
<evidence type="ECO:0000313" key="13">
    <source>
        <dbReference type="EMBL" id="KAJ8750582.1"/>
    </source>
</evidence>
<comment type="subcellular location">
    <subcellularLocation>
        <location evidence="1">Membrane</location>
    </subcellularLocation>
</comment>
<keyword evidence="2" id="KW-0433">Leucine-rich repeat</keyword>